<feature type="region of interest" description="Disordered" evidence="1">
    <location>
        <begin position="92"/>
        <end position="207"/>
    </location>
</feature>
<accession>A0A7D9LF35</accession>
<feature type="compositionally biased region" description="Low complexity" evidence="1">
    <location>
        <begin position="165"/>
        <end position="176"/>
    </location>
</feature>
<dbReference type="AlphaFoldDB" id="A0A7D9LF35"/>
<feature type="compositionally biased region" description="Low complexity" evidence="1">
    <location>
        <begin position="92"/>
        <end position="102"/>
    </location>
</feature>
<keyword evidence="3" id="KW-1185">Reference proteome</keyword>
<dbReference type="Proteomes" id="UP001152795">
    <property type="component" value="Unassembled WGS sequence"/>
</dbReference>
<feature type="non-terminal residue" evidence="2">
    <location>
        <position position="1"/>
    </location>
</feature>
<evidence type="ECO:0000313" key="3">
    <source>
        <dbReference type="Proteomes" id="UP001152795"/>
    </source>
</evidence>
<sequence>GQDSPKPISNDDVITNSKGEKSVPIEQKQLRNKDPYGQPVMRPTFIPNVQPAYQMQPTTAPFQPQYHPQQHQYYNQGMSPMYYAVQPNQQIQPQQLPQPSNPTIQTNNLTKPKPKRTSKIVIRDPRDNKDVTEQILDHNSAANGRSGSTPLLTNSTASTESSTIQAQFAAQVAARAVGREKGKQDNEKKAEETNKLRNFKQARTDQG</sequence>
<proteinExistence type="predicted"/>
<name>A0A7D9LF35_PARCT</name>
<evidence type="ECO:0000256" key="1">
    <source>
        <dbReference type="SAM" id="MobiDB-lite"/>
    </source>
</evidence>
<gene>
    <name evidence="2" type="ORF">PACLA_8A069350</name>
</gene>
<feature type="compositionally biased region" description="Polar residues" evidence="1">
    <location>
        <begin position="140"/>
        <end position="164"/>
    </location>
</feature>
<comment type="caution">
    <text evidence="2">The sequence shown here is derived from an EMBL/GenBank/DDBJ whole genome shotgun (WGS) entry which is preliminary data.</text>
</comment>
<organism evidence="2 3">
    <name type="scientific">Paramuricea clavata</name>
    <name type="common">Red gorgonian</name>
    <name type="synonym">Violescent sea-whip</name>
    <dbReference type="NCBI Taxonomy" id="317549"/>
    <lineage>
        <taxon>Eukaryota</taxon>
        <taxon>Metazoa</taxon>
        <taxon>Cnidaria</taxon>
        <taxon>Anthozoa</taxon>
        <taxon>Octocorallia</taxon>
        <taxon>Malacalcyonacea</taxon>
        <taxon>Plexauridae</taxon>
        <taxon>Paramuricea</taxon>
    </lineage>
</organism>
<protein>
    <submittedName>
        <fullName evidence="2">Uncharacterized protein</fullName>
    </submittedName>
</protein>
<reference evidence="2" key="1">
    <citation type="submission" date="2020-04" db="EMBL/GenBank/DDBJ databases">
        <authorList>
            <person name="Alioto T."/>
            <person name="Alioto T."/>
            <person name="Gomez Garrido J."/>
        </authorList>
    </citation>
    <scope>NUCLEOTIDE SEQUENCE</scope>
    <source>
        <strain evidence="2">A484AB</strain>
    </source>
</reference>
<evidence type="ECO:0000313" key="2">
    <source>
        <dbReference type="EMBL" id="CAB4029200.1"/>
    </source>
</evidence>
<dbReference type="EMBL" id="CACRXK020016009">
    <property type="protein sequence ID" value="CAB4029200.1"/>
    <property type="molecule type" value="Genomic_DNA"/>
</dbReference>
<feature type="region of interest" description="Disordered" evidence="1">
    <location>
        <begin position="1"/>
        <end position="42"/>
    </location>
</feature>
<feature type="compositionally biased region" description="Basic and acidic residues" evidence="1">
    <location>
        <begin position="177"/>
        <end position="195"/>
    </location>
</feature>
<feature type="compositionally biased region" description="Basic and acidic residues" evidence="1">
    <location>
        <begin position="121"/>
        <end position="136"/>
    </location>
</feature>
<feature type="compositionally biased region" description="Basic and acidic residues" evidence="1">
    <location>
        <begin position="18"/>
        <end position="34"/>
    </location>
</feature>